<evidence type="ECO:0000256" key="2">
    <source>
        <dbReference type="ARBA" id="ARBA00022475"/>
    </source>
</evidence>
<keyword evidence="2" id="KW-1003">Cell membrane</keyword>
<evidence type="ECO:0000313" key="7">
    <source>
        <dbReference type="EMBL" id="UOF90956.1"/>
    </source>
</evidence>
<keyword evidence="8" id="KW-1185">Reference proteome</keyword>
<feature type="transmembrane region" description="Helical" evidence="6">
    <location>
        <begin position="309"/>
        <end position="327"/>
    </location>
</feature>
<keyword evidence="3 6" id="KW-0812">Transmembrane</keyword>
<keyword evidence="4 6" id="KW-1133">Transmembrane helix</keyword>
<feature type="transmembrane region" description="Helical" evidence="6">
    <location>
        <begin position="180"/>
        <end position="201"/>
    </location>
</feature>
<sequence length="335" mass="35543">MMGQFINESTMDKSTSVGQKKAGIQSLRMIGKFIRNQPIWLVVILCLIIFGLSSPYFFTVSNLSDVLLQSSIIGFIAIAMTFIILNANIDLTVGSLLALSANIVVGFESHGMVLAVLASLLAGVVIGAINGFFVTRAGINSFIVTLGAMLGVRGLVFVLTKQQSFVAENPALSNFGALQLGPISIIVIFFLVFVVIGQWVLKKTSHGRNAIAIGGNYDAALNAGVRVKLHIFINFIVSGIMASVAGIMMASEMGAATPTLGTDYELWSITAVVLGGTKLQGGFGSVIRTLGGVLVIGILRNGMDLLHVQSYYVLVLMGVILIAVIFIDKQVSRAK</sequence>
<feature type="transmembrane region" description="Helical" evidence="6">
    <location>
        <begin position="66"/>
        <end position="84"/>
    </location>
</feature>
<dbReference type="CDD" id="cd06579">
    <property type="entry name" value="TM_PBP1_transp_AraH_like"/>
    <property type="match status" value="1"/>
</dbReference>
<evidence type="ECO:0000313" key="8">
    <source>
        <dbReference type="Proteomes" id="UP000830167"/>
    </source>
</evidence>
<dbReference type="PANTHER" id="PTHR32196">
    <property type="entry name" value="ABC TRANSPORTER PERMEASE PROTEIN YPHD-RELATED-RELATED"/>
    <property type="match status" value="1"/>
</dbReference>
<comment type="subcellular location">
    <subcellularLocation>
        <location evidence="1">Cell membrane</location>
        <topology evidence="1">Multi-pass membrane protein</topology>
    </subcellularLocation>
</comment>
<gene>
    <name evidence="7" type="ORF">LSG31_01320</name>
</gene>
<dbReference type="Proteomes" id="UP000830167">
    <property type="component" value="Chromosome"/>
</dbReference>
<keyword evidence="5 6" id="KW-0472">Membrane</keyword>
<dbReference type="InterPro" id="IPR001851">
    <property type="entry name" value="ABC_transp_permease"/>
</dbReference>
<feature type="transmembrane region" description="Helical" evidence="6">
    <location>
        <begin position="231"/>
        <end position="250"/>
    </location>
</feature>
<reference evidence="7" key="1">
    <citation type="submission" date="2021-12" db="EMBL/GenBank/DDBJ databases">
        <title>Alicyclobacillaceae gen. nov., sp. nov., isolated from chalcocite enrichment system.</title>
        <authorList>
            <person name="Jiang Z."/>
        </authorList>
    </citation>
    <scope>NUCLEOTIDE SEQUENCE</scope>
    <source>
        <strain evidence="7">MYW30-H2</strain>
    </source>
</reference>
<evidence type="ECO:0000256" key="1">
    <source>
        <dbReference type="ARBA" id="ARBA00004651"/>
    </source>
</evidence>
<proteinExistence type="predicted"/>
<dbReference type="Pfam" id="PF02653">
    <property type="entry name" value="BPD_transp_2"/>
    <property type="match status" value="1"/>
</dbReference>
<evidence type="ECO:0000256" key="5">
    <source>
        <dbReference type="ARBA" id="ARBA00023136"/>
    </source>
</evidence>
<dbReference type="EMBL" id="CP089291">
    <property type="protein sequence ID" value="UOF90956.1"/>
    <property type="molecule type" value="Genomic_DNA"/>
</dbReference>
<dbReference type="PANTHER" id="PTHR32196:SF63">
    <property type="entry name" value="INNER MEMBRANE ABC TRANSPORTER PERMEASE PROTEIN YJFF"/>
    <property type="match status" value="1"/>
</dbReference>
<protein>
    <submittedName>
        <fullName evidence="7">ABC transporter permease</fullName>
    </submittedName>
</protein>
<evidence type="ECO:0000256" key="3">
    <source>
        <dbReference type="ARBA" id="ARBA00022692"/>
    </source>
</evidence>
<evidence type="ECO:0000256" key="6">
    <source>
        <dbReference type="SAM" id="Phobius"/>
    </source>
</evidence>
<feature type="transmembrane region" description="Helical" evidence="6">
    <location>
        <begin position="38"/>
        <end position="60"/>
    </location>
</feature>
<dbReference type="RefSeq" id="WP_347437650.1">
    <property type="nucleotide sequence ID" value="NZ_CP089291.1"/>
</dbReference>
<name>A0ABY4CKB2_9BACL</name>
<evidence type="ECO:0000256" key="4">
    <source>
        <dbReference type="ARBA" id="ARBA00022989"/>
    </source>
</evidence>
<feature type="transmembrane region" description="Helical" evidence="6">
    <location>
        <begin position="141"/>
        <end position="160"/>
    </location>
</feature>
<organism evidence="7 8">
    <name type="scientific">Fodinisporobacter ferrooxydans</name>
    <dbReference type="NCBI Taxonomy" id="2901836"/>
    <lineage>
        <taxon>Bacteria</taxon>
        <taxon>Bacillati</taxon>
        <taxon>Bacillota</taxon>
        <taxon>Bacilli</taxon>
        <taxon>Bacillales</taxon>
        <taxon>Alicyclobacillaceae</taxon>
        <taxon>Fodinisporobacter</taxon>
    </lineage>
</organism>
<accession>A0ABY4CKB2</accession>
<feature type="transmembrane region" description="Helical" evidence="6">
    <location>
        <begin position="113"/>
        <end position="134"/>
    </location>
</feature>